<dbReference type="AlphaFoldDB" id="A0A381NFR1"/>
<dbReference type="InterPro" id="IPR023509">
    <property type="entry name" value="DTD-like_sf"/>
</dbReference>
<dbReference type="GO" id="GO:0005737">
    <property type="term" value="C:cytoplasm"/>
    <property type="evidence" value="ECO:0007669"/>
    <property type="project" value="InterPro"/>
</dbReference>
<organism evidence="2">
    <name type="scientific">marine metagenome</name>
    <dbReference type="NCBI Taxonomy" id="408172"/>
    <lineage>
        <taxon>unclassified sequences</taxon>
        <taxon>metagenomes</taxon>
        <taxon>ecological metagenomes</taxon>
    </lineage>
</organism>
<dbReference type="NCBIfam" id="TIGR00256">
    <property type="entry name" value="D-aminoacyl-tRNA deacylase"/>
    <property type="match status" value="1"/>
</dbReference>
<dbReference type="SUPFAM" id="SSF69500">
    <property type="entry name" value="DTD-like"/>
    <property type="match status" value="1"/>
</dbReference>
<dbReference type="EMBL" id="UINC01000321">
    <property type="protein sequence ID" value="SUZ53239.1"/>
    <property type="molecule type" value="Genomic_DNA"/>
</dbReference>
<gene>
    <name evidence="2" type="ORF">METZ01_LOCUS6093</name>
</gene>
<accession>A0A381NFR1</accession>
<comment type="similarity">
    <text evidence="1">Belongs to the DTD family.</text>
</comment>
<dbReference type="PANTHER" id="PTHR10472">
    <property type="entry name" value="D-TYROSYL-TRNA TYR DEACYLASE"/>
    <property type="match status" value="1"/>
</dbReference>
<sequence>MITLIQRVNWAQVRIKGTVYAEIGAGLLAFIGIEKLDTQASADGLLQKILSYRVFSDLDNKMNLSIQDVKGSLLLVSQFTLAASTEKGLRPSFSSAKSPVEAEQLYDYFVGQAINTYDFVSSGQFAADMHVALENDGPVTFILKA</sequence>
<evidence type="ECO:0008006" key="3">
    <source>
        <dbReference type="Google" id="ProtNLM"/>
    </source>
</evidence>
<evidence type="ECO:0000256" key="1">
    <source>
        <dbReference type="ARBA" id="ARBA00009673"/>
    </source>
</evidence>
<dbReference type="HAMAP" id="MF_00518">
    <property type="entry name" value="Deacylase_Dtd"/>
    <property type="match status" value="1"/>
</dbReference>
<dbReference type="GO" id="GO:0051500">
    <property type="term" value="F:D-tyrosyl-tRNA(Tyr) deacylase activity"/>
    <property type="evidence" value="ECO:0007669"/>
    <property type="project" value="TreeGrafter"/>
</dbReference>
<dbReference type="Pfam" id="PF02580">
    <property type="entry name" value="Tyr_Deacylase"/>
    <property type="match status" value="1"/>
</dbReference>
<reference evidence="2" key="1">
    <citation type="submission" date="2018-05" db="EMBL/GenBank/DDBJ databases">
        <authorList>
            <person name="Lanie J.A."/>
            <person name="Ng W.-L."/>
            <person name="Kazmierczak K.M."/>
            <person name="Andrzejewski T.M."/>
            <person name="Davidsen T.M."/>
            <person name="Wayne K.J."/>
            <person name="Tettelin H."/>
            <person name="Glass J.I."/>
            <person name="Rusch D."/>
            <person name="Podicherti R."/>
            <person name="Tsui H.-C.T."/>
            <person name="Winkler M.E."/>
        </authorList>
    </citation>
    <scope>NUCLEOTIDE SEQUENCE</scope>
</reference>
<dbReference type="FunFam" id="3.50.80.10:FF:000001">
    <property type="entry name" value="D-aminoacyl-tRNA deacylase"/>
    <property type="match status" value="1"/>
</dbReference>
<evidence type="ECO:0000313" key="2">
    <source>
        <dbReference type="EMBL" id="SUZ53239.1"/>
    </source>
</evidence>
<name>A0A381NFR1_9ZZZZ</name>
<protein>
    <recommendedName>
        <fullName evidence="3">D-aminoacyl-tRNA deacylase</fullName>
    </recommendedName>
</protein>
<dbReference type="InterPro" id="IPR003732">
    <property type="entry name" value="Daa-tRNA_deacyls_DTD"/>
</dbReference>
<dbReference type="Gene3D" id="3.50.80.10">
    <property type="entry name" value="D-tyrosyl-tRNA(Tyr) deacylase"/>
    <property type="match status" value="1"/>
</dbReference>
<proteinExistence type="inferred from homology"/>
<dbReference type="PANTHER" id="PTHR10472:SF5">
    <property type="entry name" value="D-AMINOACYL-TRNA DEACYLASE 1"/>
    <property type="match status" value="1"/>
</dbReference>